<sequence>MDTAIKKMKVPVFNGNGQIQFTKKEIPQPASGQLLLEVKANVLCGSERGQFYHGSHVVPGHEVAGNVVAVGNNTSTEVGTPGVVFLMDYCSECENCQLGFTNQCSNKRGDYGFNRDGGYSPYIVVNENVFFQINPNIPLTDATLLLDIMGTGGHAIKRAQLVHQTIRSVAITGAGPIGLGVLAMSKLLLGKDIPVFIADYSAYRLQLAAKLGGIAVNLHESSLPNAIQSDNFIGVDAAFDTSGKTSARQSLLSILKQRGVLVCVGHGEELKLNVSSDLIANERAVLGSEYFQFEELAENLKLLQNNLAYLQQIITHRFHLEEIQAAFELFFKGDTGKVVIEHEG</sequence>
<keyword evidence="1" id="KW-0560">Oxidoreductase</keyword>
<dbReference type="InterPro" id="IPR011032">
    <property type="entry name" value="GroES-like_sf"/>
</dbReference>
<dbReference type="Pfam" id="PF00107">
    <property type="entry name" value="ADH_zinc_N"/>
    <property type="match status" value="1"/>
</dbReference>
<protein>
    <submittedName>
        <fullName evidence="4">Alcohol dehydrogenase catalytic domain-containing protein</fullName>
    </submittedName>
</protein>
<dbReference type="Gene3D" id="3.40.50.720">
    <property type="entry name" value="NAD(P)-binding Rossmann-like Domain"/>
    <property type="match status" value="1"/>
</dbReference>
<dbReference type="PANTHER" id="PTHR43401">
    <property type="entry name" value="L-THREONINE 3-DEHYDROGENASE"/>
    <property type="match status" value="1"/>
</dbReference>
<dbReference type="EMBL" id="JBHSMC010000045">
    <property type="protein sequence ID" value="MFC5466993.1"/>
    <property type="molecule type" value="Genomic_DNA"/>
</dbReference>
<dbReference type="InterPro" id="IPR036291">
    <property type="entry name" value="NAD(P)-bd_dom_sf"/>
</dbReference>
<evidence type="ECO:0000259" key="2">
    <source>
        <dbReference type="Pfam" id="PF00107"/>
    </source>
</evidence>
<dbReference type="SUPFAM" id="SSF50129">
    <property type="entry name" value="GroES-like"/>
    <property type="match status" value="1"/>
</dbReference>
<dbReference type="RefSeq" id="WP_382355760.1">
    <property type="nucleotide sequence ID" value="NZ_JBHSMC010000045.1"/>
</dbReference>
<proteinExistence type="predicted"/>
<reference evidence="5" key="1">
    <citation type="journal article" date="2019" name="Int. J. Syst. Evol. Microbiol.">
        <title>The Global Catalogue of Microorganisms (GCM) 10K type strain sequencing project: providing services to taxonomists for standard genome sequencing and annotation.</title>
        <authorList>
            <consortium name="The Broad Institute Genomics Platform"/>
            <consortium name="The Broad Institute Genome Sequencing Center for Infectious Disease"/>
            <person name="Wu L."/>
            <person name="Ma J."/>
        </authorList>
    </citation>
    <scope>NUCLEOTIDE SEQUENCE [LARGE SCALE GENOMIC DNA]</scope>
    <source>
        <strain evidence="5">CGMCC 1.12237</strain>
    </source>
</reference>
<feature type="domain" description="Alcohol dehydrogenase-like C-terminal" evidence="2">
    <location>
        <begin position="176"/>
        <end position="304"/>
    </location>
</feature>
<dbReference type="Gene3D" id="3.90.180.10">
    <property type="entry name" value="Medium-chain alcohol dehydrogenases, catalytic domain"/>
    <property type="match status" value="1"/>
</dbReference>
<dbReference type="Proteomes" id="UP001596147">
    <property type="component" value="Unassembled WGS sequence"/>
</dbReference>
<dbReference type="InterPro" id="IPR013154">
    <property type="entry name" value="ADH-like_N"/>
</dbReference>
<name>A0ABW0LM76_9BACI</name>
<gene>
    <name evidence="4" type="ORF">ACFPM4_19900</name>
</gene>
<dbReference type="PANTHER" id="PTHR43401:SF2">
    <property type="entry name" value="L-THREONINE 3-DEHYDROGENASE"/>
    <property type="match status" value="1"/>
</dbReference>
<feature type="domain" description="Alcohol dehydrogenase-like N-terminal" evidence="3">
    <location>
        <begin position="31"/>
        <end position="133"/>
    </location>
</feature>
<evidence type="ECO:0000256" key="1">
    <source>
        <dbReference type="ARBA" id="ARBA00023002"/>
    </source>
</evidence>
<evidence type="ECO:0000313" key="5">
    <source>
        <dbReference type="Proteomes" id="UP001596147"/>
    </source>
</evidence>
<dbReference type="Pfam" id="PF08240">
    <property type="entry name" value="ADH_N"/>
    <property type="match status" value="1"/>
</dbReference>
<comment type="caution">
    <text evidence="4">The sequence shown here is derived from an EMBL/GenBank/DDBJ whole genome shotgun (WGS) entry which is preliminary data.</text>
</comment>
<evidence type="ECO:0000259" key="3">
    <source>
        <dbReference type="Pfam" id="PF08240"/>
    </source>
</evidence>
<dbReference type="InterPro" id="IPR050129">
    <property type="entry name" value="Zn_alcohol_dh"/>
</dbReference>
<accession>A0ABW0LM76</accession>
<organism evidence="4 5">
    <name type="scientific">Lederbergia graminis</name>
    <dbReference type="NCBI Taxonomy" id="735518"/>
    <lineage>
        <taxon>Bacteria</taxon>
        <taxon>Bacillati</taxon>
        <taxon>Bacillota</taxon>
        <taxon>Bacilli</taxon>
        <taxon>Bacillales</taxon>
        <taxon>Bacillaceae</taxon>
        <taxon>Lederbergia</taxon>
    </lineage>
</organism>
<dbReference type="InterPro" id="IPR013149">
    <property type="entry name" value="ADH-like_C"/>
</dbReference>
<dbReference type="SUPFAM" id="SSF51735">
    <property type="entry name" value="NAD(P)-binding Rossmann-fold domains"/>
    <property type="match status" value="1"/>
</dbReference>
<keyword evidence="5" id="KW-1185">Reference proteome</keyword>
<evidence type="ECO:0000313" key="4">
    <source>
        <dbReference type="EMBL" id="MFC5466993.1"/>
    </source>
</evidence>